<dbReference type="InterPro" id="IPR000073">
    <property type="entry name" value="AB_hydrolase_1"/>
</dbReference>
<dbReference type="PIRSF" id="PIRSF000443">
    <property type="entry name" value="Homoser_Ac_trans"/>
    <property type="match status" value="1"/>
</dbReference>
<feature type="active site" evidence="2">
    <location>
        <position position="336"/>
    </location>
</feature>
<dbReference type="PANTHER" id="PTHR32268:SF11">
    <property type="entry name" value="HOMOSERINE O-ACETYLTRANSFERASE"/>
    <property type="match status" value="1"/>
</dbReference>
<evidence type="ECO:0000256" key="1">
    <source>
        <dbReference type="ARBA" id="ARBA00022679"/>
    </source>
</evidence>
<comment type="similarity">
    <text evidence="2">Belongs to the AB hydrolase superfamily. MetX family.</text>
</comment>
<dbReference type="EC" id="2.3.1.-" evidence="2"/>
<evidence type="ECO:0000259" key="3">
    <source>
        <dbReference type="Pfam" id="PF00561"/>
    </source>
</evidence>
<dbReference type="InterPro" id="IPR008220">
    <property type="entry name" value="HAT_MetX-like"/>
</dbReference>
<evidence type="ECO:0000313" key="5">
    <source>
        <dbReference type="Proteomes" id="UP001166191"/>
    </source>
</evidence>
<protein>
    <recommendedName>
        <fullName evidence="2">Probable acyltransferase</fullName>
        <ecNumber evidence="2">2.3.1.-</ecNumber>
    </recommendedName>
</protein>
<gene>
    <name evidence="4" type="ORF">KNW02_05100</name>
</gene>
<comment type="subunit">
    <text evidence="2">Homodimer.</text>
</comment>
<keyword evidence="2 4" id="KW-0012">Acyltransferase</keyword>
<organism evidence="4 5">
    <name type="scientific">Paracoccus marinaquae</name>
    <dbReference type="NCBI Taxonomy" id="2841926"/>
    <lineage>
        <taxon>Bacteria</taxon>
        <taxon>Pseudomonadati</taxon>
        <taxon>Pseudomonadota</taxon>
        <taxon>Alphaproteobacteria</taxon>
        <taxon>Rhodobacterales</taxon>
        <taxon>Paracoccaceae</taxon>
        <taxon>Paracoccus</taxon>
    </lineage>
</organism>
<dbReference type="GO" id="GO:0004414">
    <property type="term" value="F:homoserine O-acetyltransferase activity"/>
    <property type="evidence" value="ECO:0007669"/>
    <property type="project" value="UniProtKB-EC"/>
</dbReference>
<keyword evidence="5" id="KW-1185">Reference proteome</keyword>
<keyword evidence="1 2" id="KW-0808">Transferase</keyword>
<evidence type="ECO:0000256" key="2">
    <source>
        <dbReference type="HAMAP-Rule" id="MF_00296"/>
    </source>
</evidence>
<keyword evidence="2" id="KW-0028">Amino-acid biosynthesis</keyword>
<comment type="caution">
    <text evidence="4">The sequence shown here is derived from an EMBL/GenBank/DDBJ whole genome shotgun (WGS) entry which is preliminary data.</text>
</comment>
<comment type="caution">
    <text evidence="2">Lacks conserved residue(s) required for the propagation of feature annotation.</text>
</comment>
<proteinExistence type="inferred from homology"/>
<dbReference type="PANTHER" id="PTHR32268">
    <property type="entry name" value="HOMOSERINE O-ACETYLTRANSFERASE"/>
    <property type="match status" value="1"/>
</dbReference>
<reference evidence="4" key="1">
    <citation type="submission" date="2021-06" db="EMBL/GenBank/DDBJ databases">
        <title>Paracoccus bacterium XHP0099 sp. nov., isolated from the surface waters of the Yellow Sea.</title>
        <authorList>
            <person name="Xue H."/>
            <person name="Zhang D."/>
        </authorList>
    </citation>
    <scope>NUCLEOTIDE SEQUENCE</scope>
    <source>
        <strain evidence="4">XHP0099</strain>
    </source>
</reference>
<keyword evidence="2" id="KW-0963">Cytoplasm</keyword>
<dbReference type="EMBL" id="JAHKNG010000005">
    <property type="protein sequence ID" value="MBU3029499.1"/>
    <property type="molecule type" value="Genomic_DNA"/>
</dbReference>
<dbReference type="Pfam" id="PF00561">
    <property type="entry name" value="Abhydrolase_1"/>
    <property type="match status" value="1"/>
</dbReference>
<evidence type="ECO:0000313" key="4">
    <source>
        <dbReference type="EMBL" id="MBU3029499.1"/>
    </source>
</evidence>
<dbReference type="HAMAP" id="MF_00296">
    <property type="entry name" value="MetX_acyltransf"/>
    <property type="match status" value="1"/>
</dbReference>
<sequence length="390" mass="41852">MRQTILIAALLAGPAAAYEPLVEKQEFTLTGFQTRGGEVIPEMRLGYETYGTLNGARDNAILIPHFFSGSSHAAGKYSPDDAAPGYWDAIIGSGRPIDTDRYFVVSVDSPVNLGAKDPNVITTGPATINPAMGKPWGMDFPILTIGDFVDTQKGLMDQLGIEKWHAVMGASMGGLQSYEWAARYPDRLDRVIPVIASGWADADLIAWLDIWAAPIRLDPNWNGGDYYGGAAPDAGLAQALKILTLHANSPEWSNGTFGRAWAEAGADPGQGWENDYNIVNVLNGAGASRASVSDANHFLYLVRANQMFVAGQPEGSLYQGLLDIDVPVMLIHTDEDLVFPGDAVRETGAIIRSDGTPVEIVELQGTRGHLDGVVNIAQAGERIRAFLDAE</sequence>
<dbReference type="NCBIfam" id="NF005262">
    <property type="entry name" value="PRK06765.1"/>
    <property type="match status" value="1"/>
</dbReference>
<dbReference type="Proteomes" id="UP001166191">
    <property type="component" value="Unassembled WGS sequence"/>
</dbReference>
<accession>A0ABS6AIP6</accession>
<comment type="subcellular location">
    <subcellularLocation>
        <location evidence="2">Cytoplasm</location>
    </subcellularLocation>
</comment>
<name>A0ABS6AIP6_9RHOB</name>
<dbReference type="RefSeq" id="WP_216032187.1">
    <property type="nucleotide sequence ID" value="NZ_JAHKNG010000005.1"/>
</dbReference>
<feature type="domain" description="AB hydrolase-1" evidence="3">
    <location>
        <begin position="90"/>
        <end position="348"/>
    </location>
</feature>